<dbReference type="InterPro" id="IPR003837">
    <property type="entry name" value="GatC"/>
</dbReference>
<dbReference type="AlphaFoldDB" id="A0A382CXF8"/>
<dbReference type="EMBL" id="UINC01036479">
    <property type="protein sequence ID" value="SVB30512.1"/>
    <property type="molecule type" value="Genomic_DNA"/>
</dbReference>
<dbReference type="PANTHER" id="PTHR15004:SF0">
    <property type="entry name" value="GLUTAMYL-TRNA(GLN) AMIDOTRANSFERASE SUBUNIT C, MITOCHONDRIAL"/>
    <property type="match status" value="1"/>
</dbReference>
<gene>
    <name evidence="1" type="ORF">METZ01_LOCUS183366</name>
</gene>
<dbReference type="Gene3D" id="1.10.20.60">
    <property type="entry name" value="Glu-tRNAGln amidotransferase C subunit, N-terminal domain"/>
    <property type="match status" value="1"/>
</dbReference>
<dbReference type="GO" id="GO:0070681">
    <property type="term" value="P:glutaminyl-tRNAGln biosynthesis via transamidation"/>
    <property type="evidence" value="ECO:0007669"/>
    <property type="project" value="TreeGrafter"/>
</dbReference>
<dbReference type="Pfam" id="PF02686">
    <property type="entry name" value="GatC"/>
    <property type="match status" value="1"/>
</dbReference>
<organism evidence="1">
    <name type="scientific">marine metagenome</name>
    <dbReference type="NCBI Taxonomy" id="408172"/>
    <lineage>
        <taxon>unclassified sequences</taxon>
        <taxon>metagenomes</taxon>
        <taxon>ecological metagenomes</taxon>
    </lineage>
</organism>
<dbReference type="HAMAP" id="MF_00122">
    <property type="entry name" value="GatC"/>
    <property type="match status" value="1"/>
</dbReference>
<evidence type="ECO:0000313" key="1">
    <source>
        <dbReference type="EMBL" id="SVB30512.1"/>
    </source>
</evidence>
<proteinExistence type="inferred from homology"/>
<reference evidence="1" key="1">
    <citation type="submission" date="2018-05" db="EMBL/GenBank/DDBJ databases">
        <authorList>
            <person name="Lanie J.A."/>
            <person name="Ng W.-L."/>
            <person name="Kazmierczak K.M."/>
            <person name="Andrzejewski T.M."/>
            <person name="Davidsen T.M."/>
            <person name="Wayne K.J."/>
            <person name="Tettelin H."/>
            <person name="Glass J.I."/>
            <person name="Rusch D."/>
            <person name="Podicherti R."/>
            <person name="Tsui H.-C.T."/>
            <person name="Winkler M.E."/>
        </authorList>
    </citation>
    <scope>NUCLEOTIDE SEQUENCE</scope>
</reference>
<protein>
    <recommendedName>
        <fullName evidence="2">Aspartyl/glutamyl-tRNA(Asn/Gln) amidotransferase subunit C</fullName>
    </recommendedName>
</protein>
<dbReference type="PANTHER" id="PTHR15004">
    <property type="entry name" value="GLUTAMYL-TRNA(GLN) AMIDOTRANSFERASE SUBUNIT C, MITOCHONDRIAL"/>
    <property type="match status" value="1"/>
</dbReference>
<sequence>MPDKIDTQKIAKLARLKLTKTESEKLDGYLEQVIDYIDQLNQLDTSNVQPTSHVLPVHNVFRNDETSKSKNIGFLTGAPSSNKRHYEVPKII</sequence>
<dbReference type="NCBIfam" id="TIGR00135">
    <property type="entry name" value="gatC"/>
    <property type="match status" value="1"/>
</dbReference>
<dbReference type="InterPro" id="IPR036113">
    <property type="entry name" value="Asp/Glu-ADT_sf_sub_c"/>
</dbReference>
<evidence type="ECO:0008006" key="2">
    <source>
        <dbReference type="Google" id="ProtNLM"/>
    </source>
</evidence>
<dbReference type="SUPFAM" id="SSF141000">
    <property type="entry name" value="Glu-tRNAGln amidotransferase C subunit"/>
    <property type="match status" value="1"/>
</dbReference>
<name>A0A382CXF8_9ZZZZ</name>
<dbReference type="GO" id="GO:0006450">
    <property type="term" value="P:regulation of translational fidelity"/>
    <property type="evidence" value="ECO:0007669"/>
    <property type="project" value="InterPro"/>
</dbReference>
<accession>A0A382CXF8</accession>